<reference evidence="2 3" key="1">
    <citation type="journal article" date="2016" name="Front. Microbiol.">
        <title>Genome and transcriptome sequences reveal the specific parasitism of the nematophagous Purpureocillium lilacinum 36-1.</title>
        <authorList>
            <person name="Xie J."/>
            <person name="Li S."/>
            <person name="Mo C."/>
            <person name="Xiao X."/>
            <person name="Peng D."/>
            <person name="Wang G."/>
            <person name="Xiao Y."/>
        </authorList>
    </citation>
    <scope>NUCLEOTIDE SEQUENCE [LARGE SCALE GENOMIC DNA]</scope>
    <source>
        <strain evidence="2 3">36-1</strain>
    </source>
</reference>
<dbReference type="Proteomes" id="UP000245956">
    <property type="component" value="Unassembled WGS sequence"/>
</dbReference>
<name>A0A2U3EHK9_PURLI</name>
<gene>
    <name evidence="2" type="ORF">PCL_09275</name>
</gene>
<feature type="region of interest" description="Disordered" evidence="1">
    <location>
        <begin position="164"/>
        <end position="241"/>
    </location>
</feature>
<sequence length="483" mass="52241">MEAPARSPTTAGAHQWRSALAQEPEPTPQKVSRAPPVSGATGMHSRRTTCVCGRPLRHESGFFTLVAIVQDPVKFSWFPVLGHQHTMHKRGFFSLLLWARWGASSSRWRRTRPGLLGGAKSIIGQRRFYPRLRRKVQPPTSPQICDRLGRRVVDREFWARLQSQSTGHPSVALGPRPGASTLATPTQPLERQRRTLGKGEGGPREAFRPPFRGQVDDETGPERVAHDPGWQDGYGGGGGRAAAAGRDMLTYAYSVHTYTYTPSLRSSPSSAASFTARSDARKDPEARERDKSQAHVPGQSRVPNASSSYSGRRRGGRELKSTEAVTAKGRERADETTEQPMGGSGPPGRLASQEMTREGLVFQEGPLAPRVARAAAAWAWTGQTHDDLPLSIFAARSNPVHTPARVHTQTKLGGGVVAVAVAVADADWLIASPHASLPSPFSPGHYDSAHSASPPTPALPPSRLLPPSPPMSCRLQVRIGLVH</sequence>
<dbReference type="AlphaFoldDB" id="A0A2U3EHK9"/>
<feature type="region of interest" description="Disordered" evidence="1">
    <location>
        <begin position="445"/>
        <end position="471"/>
    </location>
</feature>
<proteinExistence type="predicted"/>
<dbReference type="EMBL" id="LCWV01000004">
    <property type="protein sequence ID" value="PWI73999.1"/>
    <property type="molecule type" value="Genomic_DNA"/>
</dbReference>
<feature type="compositionally biased region" description="Basic and acidic residues" evidence="1">
    <location>
        <begin position="278"/>
        <end position="293"/>
    </location>
</feature>
<evidence type="ECO:0000313" key="3">
    <source>
        <dbReference type="Proteomes" id="UP000245956"/>
    </source>
</evidence>
<feature type="region of interest" description="Disordered" evidence="1">
    <location>
        <begin position="1"/>
        <end position="45"/>
    </location>
</feature>
<evidence type="ECO:0000256" key="1">
    <source>
        <dbReference type="SAM" id="MobiDB-lite"/>
    </source>
</evidence>
<feature type="compositionally biased region" description="Low complexity" evidence="1">
    <location>
        <begin position="261"/>
        <end position="277"/>
    </location>
</feature>
<protein>
    <submittedName>
        <fullName evidence="2">Uncharacterized protein</fullName>
    </submittedName>
</protein>
<accession>A0A2U3EHK9</accession>
<comment type="caution">
    <text evidence="2">The sequence shown here is derived from an EMBL/GenBank/DDBJ whole genome shotgun (WGS) entry which is preliminary data.</text>
</comment>
<feature type="compositionally biased region" description="Pro residues" evidence="1">
    <location>
        <begin position="454"/>
        <end position="470"/>
    </location>
</feature>
<feature type="region of interest" description="Disordered" evidence="1">
    <location>
        <begin position="261"/>
        <end position="351"/>
    </location>
</feature>
<organism evidence="2 3">
    <name type="scientific">Purpureocillium lilacinum</name>
    <name type="common">Paecilomyces lilacinus</name>
    <dbReference type="NCBI Taxonomy" id="33203"/>
    <lineage>
        <taxon>Eukaryota</taxon>
        <taxon>Fungi</taxon>
        <taxon>Dikarya</taxon>
        <taxon>Ascomycota</taxon>
        <taxon>Pezizomycotina</taxon>
        <taxon>Sordariomycetes</taxon>
        <taxon>Hypocreomycetidae</taxon>
        <taxon>Hypocreales</taxon>
        <taxon>Ophiocordycipitaceae</taxon>
        <taxon>Purpureocillium</taxon>
    </lineage>
</organism>
<evidence type="ECO:0000313" key="2">
    <source>
        <dbReference type="EMBL" id="PWI73999.1"/>
    </source>
</evidence>